<reference evidence="1 2" key="1">
    <citation type="submission" date="2024-07" db="EMBL/GenBank/DDBJ databases">
        <title>Section-level genome sequencing and comparative genomics of Aspergillus sections Usti and Cavernicolus.</title>
        <authorList>
            <consortium name="Lawrence Berkeley National Laboratory"/>
            <person name="Nybo J.L."/>
            <person name="Vesth T.C."/>
            <person name="Theobald S."/>
            <person name="Frisvad J.C."/>
            <person name="Larsen T.O."/>
            <person name="Kjaerboelling I."/>
            <person name="Rothschild-Mancinelli K."/>
            <person name="Lyhne E.K."/>
            <person name="Kogle M.E."/>
            <person name="Barry K."/>
            <person name="Clum A."/>
            <person name="Na H."/>
            <person name="Ledsgaard L."/>
            <person name="Lin J."/>
            <person name="Lipzen A."/>
            <person name="Kuo A."/>
            <person name="Riley R."/>
            <person name="Mondo S."/>
            <person name="Labutti K."/>
            <person name="Haridas S."/>
            <person name="Pangalinan J."/>
            <person name="Salamov A.A."/>
            <person name="Simmons B.A."/>
            <person name="Magnuson J.K."/>
            <person name="Chen J."/>
            <person name="Drula E."/>
            <person name="Henrissat B."/>
            <person name="Wiebenga A."/>
            <person name="Lubbers R.J."/>
            <person name="Gomes A.C."/>
            <person name="Makela M.R."/>
            <person name="Stajich J."/>
            <person name="Grigoriev I.V."/>
            <person name="Mortensen U.H."/>
            <person name="De Vries R.P."/>
            <person name="Baker S.E."/>
            <person name="Andersen M.R."/>
        </authorList>
    </citation>
    <scope>NUCLEOTIDE SEQUENCE [LARGE SCALE GENOMIC DNA]</scope>
    <source>
        <strain evidence="1 2">CBS 123904</strain>
    </source>
</reference>
<evidence type="ECO:0000313" key="2">
    <source>
        <dbReference type="Proteomes" id="UP001610446"/>
    </source>
</evidence>
<keyword evidence="2" id="KW-1185">Reference proteome</keyword>
<name>A0ABR4ID42_9EURO</name>
<evidence type="ECO:0000313" key="1">
    <source>
        <dbReference type="EMBL" id="KAL2825675.1"/>
    </source>
</evidence>
<organism evidence="1 2">
    <name type="scientific">Aspergillus pseudoustus</name>
    <dbReference type="NCBI Taxonomy" id="1810923"/>
    <lineage>
        <taxon>Eukaryota</taxon>
        <taxon>Fungi</taxon>
        <taxon>Dikarya</taxon>
        <taxon>Ascomycota</taxon>
        <taxon>Pezizomycotina</taxon>
        <taxon>Eurotiomycetes</taxon>
        <taxon>Eurotiomycetidae</taxon>
        <taxon>Eurotiales</taxon>
        <taxon>Aspergillaceae</taxon>
        <taxon>Aspergillus</taxon>
        <taxon>Aspergillus subgen. Nidulantes</taxon>
    </lineage>
</organism>
<comment type="caution">
    <text evidence="1">The sequence shown here is derived from an EMBL/GenBank/DDBJ whole genome shotgun (WGS) entry which is preliminary data.</text>
</comment>
<dbReference type="EMBL" id="JBFXLU010000480">
    <property type="protein sequence ID" value="KAL2825675.1"/>
    <property type="molecule type" value="Genomic_DNA"/>
</dbReference>
<sequence length="322" mass="36659">MEQESTPQSLRQLTTGLESLINHATPLILSLKTLRPTKEVEAACSTLAALTETLCQHAAELDKQVKSIQELCKHRKKGDVFVSKFRRTKDALFNGSEPKSKATFKKSIQLLFNGKAKLETDSDKVQAQKLLVFSRCARIRQLGAAGVIVWAAAFGSYLWNPNNMAQLVFEYTLRSVGLRGQQTWHQGLIEILRNLKNEPSLCTSVEYSDFLTYIGRIPEPLAVSSPAVDAQVQKWQQLEEPRAAKYFFTNAKASDITKFPEPFRTAILNSRRWKWERSQNMEITSCWRTIFPINDAHDVSFSMWCSVDDGYRLNDIFEMKLS</sequence>
<accession>A0ABR4ID42</accession>
<dbReference type="Proteomes" id="UP001610446">
    <property type="component" value="Unassembled WGS sequence"/>
</dbReference>
<protein>
    <recommendedName>
        <fullName evidence="3">Fungal N-terminal domain-containing protein</fullName>
    </recommendedName>
</protein>
<proteinExistence type="predicted"/>
<evidence type="ECO:0008006" key="3">
    <source>
        <dbReference type="Google" id="ProtNLM"/>
    </source>
</evidence>
<gene>
    <name evidence="1" type="ORF">BJY01DRAFT_230104</name>
</gene>